<organism evidence="3 4">
    <name type="scientific">Pandoravirus dulcis</name>
    <dbReference type="NCBI Taxonomy" id="1349409"/>
    <lineage>
        <taxon>Viruses</taxon>
        <taxon>Pandoravirus</taxon>
    </lineage>
</organism>
<accession>S4VS51</accession>
<dbReference type="GeneID" id="16513119"/>
<feature type="transmembrane region" description="Helical" evidence="2">
    <location>
        <begin position="467"/>
        <end position="491"/>
    </location>
</feature>
<dbReference type="EMBL" id="KC977570">
    <property type="protein sequence ID" value="AGO83223.1"/>
    <property type="molecule type" value="Genomic_DNA"/>
</dbReference>
<evidence type="ECO:0000256" key="1">
    <source>
        <dbReference type="SAM" id="MobiDB-lite"/>
    </source>
</evidence>
<reference evidence="3 4" key="1">
    <citation type="journal article" date="2013" name="Science">
        <title>Pandoraviruses: amoeba viruses with genomes up to 2.5 Mb reaching that of parasitic eukaryotes.</title>
        <authorList>
            <person name="Philippe N."/>
            <person name="Legendre M."/>
            <person name="Doutre G."/>
            <person name="Coute Y."/>
            <person name="Poirot O."/>
            <person name="Lescot M."/>
            <person name="Arslan D."/>
            <person name="Seltzer V."/>
            <person name="Bertaux L."/>
            <person name="Bruley C."/>
            <person name="Garin J."/>
            <person name="Claverie J.M."/>
            <person name="Abergel C."/>
        </authorList>
    </citation>
    <scope>NUCLEOTIDE SEQUENCE [LARGE SCALE GENOMIC DNA]</scope>
    <source>
        <strain evidence="3">Melbourne</strain>
    </source>
</reference>
<keyword evidence="2" id="KW-0812">Transmembrane</keyword>
<feature type="transmembrane region" description="Helical" evidence="2">
    <location>
        <begin position="182"/>
        <end position="202"/>
    </location>
</feature>
<feature type="transmembrane region" description="Helical" evidence="2">
    <location>
        <begin position="399"/>
        <end position="419"/>
    </location>
</feature>
<feature type="transmembrane region" description="Helical" evidence="2">
    <location>
        <begin position="211"/>
        <end position="231"/>
    </location>
</feature>
<feature type="transmembrane region" description="Helical" evidence="2">
    <location>
        <begin position="72"/>
        <end position="100"/>
    </location>
</feature>
<evidence type="ECO:0000256" key="2">
    <source>
        <dbReference type="SAM" id="Phobius"/>
    </source>
</evidence>
<proteinExistence type="predicted"/>
<name>S4VS51_9VIRU</name>
<feature type="transmembrane region" description="Helical" evidence="2">
    <location>
        <begin position="497"/>
        <end position="524"/>
    </location>
</feature>
<evidence type="ECO:0000313" key="3">
    <source>
        <dbReference type="EMBL" id="AGO83223.1"/>
    </source>
</evidence>
<feature type="transmembrane region" description="Helical" evidence="2">
    <location>
        <begin position="425"/>
        <end position="446"/>
    </location>
</feature>
<feature type="region of interest" description="Disordered" evidence="1">
    <location>
        <begin position="533"/>
        <end position="584"/>
    </location>
</feature>
<dbReference type="Pfam" id="PF18943">
    <property type="entry name" value="DUF5690"/>
    <property type="match status" value="1"/>
</dbReference>
<feature type="transmembrane region" description="Helical" evidence="2">
    <location>
        <begin position="151"/>
        <end position="176"/>
    </location>
</feature>
<feature type="transmembrane region" description="Helical" evidence="2">
    <location>
        <begin position="335"/>
        <end position="354"/>
    </location>
</feature>
<dbReference type="InterPro" id="IPR043745">
    <property type="entry name" value="DUF5690"/>
</dbReference>
<feature type="transmembrane region" description="Helical" evidence="2">
    <location>
        <begin position="120"/>
        <end position="139"/>
    </location>
</feature>
<protein>
    <submittedName>
        <fullName evidence="3">Uncharacterized protein</fullName>
    </submittedName>
</protein>
<keyword evidence="2" id="KW-1133">Transmembrane helix</keyword>
<feature type="compositionally biased region" description="Low complexity" evidence="1">
    <location>
        <begin position="533"/>
        <end position="542"/>
    </location>
</feature>
<feature type="compositionally biased region" description="Basic and acidic residues" evidence="1">
    <location>
        <begin position="548"/>
        <end position="562"/>
    </location>
</feature>
<evidence type="ECO:0000313" key="4">
    <source>
        <dbReference type="Proteomes" id="UP000201566"/>
    </source>
</evidence>
<feature type="transmembrane region" description="Helical" evidence="2">
    <location>
        <begin position="251"/>
        <end position="274"/>
    </location>
</feature>
<feature type="transmembrane region" description="Helical" evidence="2">
    <location>
        <begin position="369"/>
        <end position="392"/>
    </location>
</feature>
<gene>
    <name evidence="3" type="ORF">pdul_cds_968</name>
</gene>
<keyword evidence="2" id="KW-0472">Membrane</keyword>
<dbReference type="KEGG" id="vg:16513119"/>
<dbReference type="Proteomes" id="UP000201566">
    <property type="component" value="Segment"/>
</dbReference>
<dbReference type="RefSeq" id="YP_008319892.1">
    <property type="nucleotide sequence ID" value="NC_021858.1"/>
</dbReference>
<sequence length="611" mass="63110">MASPLLRGRARILSRWPDDNVRRTGSDDWPYAVDGTDGDESVPFFSDDTAMRRPQRARAWCVRARDRAGNHLGVMATWLSAAAAAYWMAALVPGLAVFALTVEIDDRPGGGPYTTKALLSIARAAAMPVGFAVALYGPVRRAAVDGWRRPASLFILPLVYSIVPNAAFALGAGTAVGVAVQLAARFAGTAVISLAFCAYLAYAQGRRASDVAMPVATLAILLAPAVSRPLSTGVADLLARVGDGSDSDGHLWMPLAVSALCVVPTLAAALALALTPPPSRADVRARSAATASHVAFKAPTEDTNTGGDQGSASAVALDAKALAGAVNGAWFRRHWAVIAGLAVSNAALQGLGAVRDVFTADLVGPGAPWWQSVVADAPACVVACLCYVPLLWVGDNRRAFVAIGAVGVLAALLLAASGAASLTGWLSPLAFLVVGGVGHFFALVPFSGGGIVFERLMGAARMPVDPLLVNVVCQVPAYVAGLGVLLLAPAATHPAAFFGWTAVLCGGLLVASCVWTLAAAFCVLPPSEESTLLPSPLPHLSSDSTASTHDRDNNHDNDHYGDGDNTAWPTVPGVGPASERAPTDDIYGTVSLPYVDDHPRASYCYADVTVL</sequence>